<evidence type="ECO:0000256" key="5">
    <source>
        <dbReference type="ARBA" id="ARBA00022692"/>
    </source>
</evidence>
<evidence type="ECO:0000256" key="2">
    <source>
        <dbReference type="ARBA" id="ARBA00004141"/>
    </source>
</evidence>
<evidence type="ECO:0000313" key="10">
    <source>
        <dbReference type="EMBL" id="KAK5779264.1"/>
    </source>
</evidence>
<feature type="region of interest" description="Disordered" evidence="9">
    <location>
        <begin position="152"/>
        <end position="181"/>
    </location>
</feature>
<evidence type="ECO:0000256" key="4">
    <source>
        <dbReference type="ARBA" id="ARBA00021353"/>
    </source>
</evidence>
<feature type="transmembrane region" description="Helical" evidence="8">
    <location>
        <begin position="21"/>
        <end position="44"/>
    </location>
</feature>
<gene>
    <name evidence="8" type="primary">DLT1</name>
    <name evidence="10" type="ORF">RI543_003152</name>
</gene>
<proteinExistence type="inferred from homology"/>
<dbReference type="Proteomes" id="UP001306508">
    <property type="component" value="Unassembled WGS sequence"/>
</dbReference>
<comment type="similarity">
    <text evidence="3 8">Belongs to the DLT1 family.</text>
</comment>
<evidence type="ECO:0000256" key="7">
    <source>
        <dbReference type="ARBA" id="ARBA00023136"/>
    </source>
</evidence>
<evidence type="ECO:0000313" key="11">
    <source>
        <dbReference type="Proteomes" id="UP001306508"/>
    </source>
</evidence>
<organism evidence="10 11">
    <name type="scientific">Arxiozyma heterogenica</name>
    <dbReference type="NCBI Taxonomy" id="278026"/>
    <lineage>
        <taxon>Eukaryota</taxon>
        <taxon>Fungi</taxon>
        <taxon>Dikarya</taxon>
        <taxon>Ascomycota</taxon>
        <taxon>Saccharomycotina</taxon>
        <taxon>Saccharomycetes</taxon>
        <taxon>Saccharomycetales</taxon>
        <taxon>Saccharomycetaceae</taxon>
        <taxon>Arxiozyma</taxon>
    </lineage>
</organism>
<feature type="transmembrane region" description="Helical" evidence="8">
    <location>
        <begin position="64"/>
        <end position="87"/>
    </location>
</feature>
<dbReference type="GO" id="GO:0016020">
    <property type="term" value="C:membrane"/>
    <property type="evidence" value="ECO:0007669"/>
    <property type="project" value="UniProtKB-SubCell"/>
</dbReference>
<name>A0AAN7ZS73_9SACH</name>
<keyword evidence="6 8" id="KW-1133">Transmembrane helix</keyword>
<dbReference type="AlphaFoldDB" id="A0AAN7ZS73"/>
<feature type="region of interest" description="Disordered" evidence="9">
    <location>
        <begin position="396"/>
        <end position="416"/>
    </location>
</feature>
<evidence type="ECO:0000256" key="8">
    <source>
        <dbReference type="RuleBase" id="RU367100"/>
    </source>
</evidence>
<dbReference type="PANTHER" id="PTHR40021:SF1">
    <property type="entry name" value="DEFECT AT LOW TEMPERATURE PROTEIN 1"/>
    <property type="match status" value="1"/>
</dbReference>
<feature type="compositionally biased region" description="Polar residues" evidence="9">
    <location>
        <begin position="404"/>
        <end position="416"/>
    </location>
</feature>
<sequence length="416" mass="47617">MREDVHIHFLLSRERNLSWKLIRIWLYRSCFFSSILLLVGFSAVLPIDSIAQASVSDNNALNTFIVVGAIVVFFIICIVIVIGRLIYRKSCLIDIPRRYLPVTSADLPHKESREYILQNMNRSKELGIYFKKPKDPVIHDGLEPPLRCDIQFQDPNTDNKNGGDLYRRKQKQRKSNSGSNNSIMAGSLGKIFPEYLNYETCMKVVSNRIKYQGYFLSVINFGFETQDTFSDIIRKQFIDGNETNSIQVEKAKRYISLYQYLQYSGKPIKREDFIEFVELSIYFADTLATSDKSIRNNHIDTLMKLNTKSNQSLRNPGVNGFSSTIPLANNNIDNVNHKQMSSKSARLGDDDIKIASFPENNEKIYNNRIDNEEFLLRNPFVSNISVDKISNNSSELAPDEISYFPSTSSQSKNEGG</sequence>
<evidence type="ECO:0000256" key="1">
    <source>
        <dbReference type="ARBA" id="ARBA00002489"/>
    </source>
</evidence>
<comment type="subcellular location">
    <subcellularLocation>
        <location evidence="2 8">Membrane</location>
        <topology evidence="2 8">Multi-pass membrane protein</topology>
    </subcellularLocation>
</comment>
<dbReference type="EMBL" id="JAWIZZ010000047">
    <property type="protein sequence ID" value="KAK5779264.1"/>
    <property type="molecule type" value="Genomic_DNA"/>
</dbReference>
<reference evidence="11" key="1">
    <citation type="submission" date="2023-07" db="EMBL/GenBank/DDBJ databases">
        <title>A draft genome of Kazachstania heterogenica Y-27499.</title>
        <authorList>
            <person name="Donic C."/>
            <person name="Kralova J.S."/>
            <person name="Fidel L."/>
            <person name="Ben-Dor S."/>
            <person name="Jung S."/>
        </authorList>
    </citation>
    <scope>NUCLEOTIDE SEQUENCE [LARGE SCALE GENOMIC DNA]</scope>
    <source>
        <strain evidence="11">Y27499</strain>
    </source>
</reference>
<evidence type="ECO:0000256" key="9">
    <source>
        <dbReference type="SAM" id="MobiDB-lite"/>
    </source>
</evidence>
<accession>A0AAN7ZS73</accession>
<protein>
    <recommendedName>
        <fullName evidence="4 8">Defect at low temperature protein 1</fullName>
    </recommendedName>
</protein>
<keyword evidence="11" id="KW-1185">Reference proteome</keyword>
<comment type="caution">
    <text evidence="10">The sequence shown here is derived from an EMBL/GenBank/DDBJ whole genome shotgun (WGS) entry which is preliminary data.</text>
</comment>
<evidence type="ECO:0000256" key="6">
    <source>
        <dbReference type="ARBA" id="ARBA00022989"/>
    </source>
</evidence>
<keyword evidence="7 8" id="KW-0472">Membrane</keyword>
<dbReference type="InterPro" id="IPR038869">
    <property type="entry name" value="DLT1"/>
</dbReference>
<comment type="function">
    <text evidence="1 8">Required for growth under high-pressure and low-temperature conditions.</text>
</comment>
<dbReference type="PANTHER" id="PTHR40021">
    <property type="entry name" value="DEFECT AT LOW TEMPERATURE PROTEIN 1"/>
    <property type="match status" value="1"/>
</dbReference>
<keyword evidence="5 8" id="KW-0812">Transmembrane</keyword>
<evidence type="ECO:0000256" key="3">
    <source>
        <dbReference type="ARBA" id="ARBA00005550"/>
    </source>
</evidence>